<keyword evidence="3" id="KW-1185">Reference proteome</keyword>
<reference evidence="2" key="1">
    <citation type="journal article" date="2020" name="Stud. Mycol.">
        <title>101 Dothideomycetes genomes: a test case for predicting lifestyles and emergence of pathogens.</title>
        <authorList>
            <person name="Haridas S."/>
            <person name="Albert R."/>
            <person name="Binder M."/>
            <person name="Bloem J."/>
            <person name="Labutti K."/>
            <person name="Salamov A."/>
            <person name="Andreopoulos B."/>
            <person name="Baker S."/>
            <person name="Barry K."/>
            <person name="Bills G."/>
            <person name="Bluhm B."/>
            <person name="Cannon C."/>
            <person name="Castanera R."/>
            <person name="Culley D."/>
            <person name="Daum C."/>
            <person name="Ezra D."/>
            <person name="Gonzalez J."/>
            <person name="Henrissat B."/>
            <person name="Kuo A."/>
            <person name="Liang C."/>
            <person name="Lipzen A."/>
            <person name="Lutzoni F."/>
            <person name="Magnuson J."/>
            <person name="Mondo S."/>
            <person name="Nolan M."/>
            <person name="Ohm R."/>
            <person name="Pangilinan J."/>
            <person name="Park H.-J."/>
            <person name="Ramirez L."/>
            <person name="Alfaro M."/>
            <person name="Sun H."/>
            <person name="Tritt A."/>
            <person name="Yoshinaga Y."/>
            <person name="Zwiers L.-H."/>
            <person name="Turgeon B."/>
            <person name="Goodwin S."/>
            <person name="Spatafora J."/>
            <person name="Crous P."/>
            <person name="Grigoriev I."/>
        </authorList>
    </citation>
    <scope>NUCLEOTIDE SEQUENCE</scope>
    <source>
        <strain evidence="2">CBS 675.92</strain>
    </source>
</reference>
<evidence type="ECO:0000313" key="2">
    <source>
        <dbReference type="EMBL" id="KAF1953438.1"/>
    </source>
</evidence>
<keyword evidence="1" id="KW-0472">Membrane</keyword>
<keyword evidence="1" id="KW-1133">Transmembrane helix</keyword>
<organism evidence="2 3">
    <name type="scientific">Byssothecium circinans</name>
    <dbReference type="NCBI Taxonomy" id="147558"/>
    <lineage>
        <taxon>Eukaryota</taxon>
        <taxon>Fungi</taxon>
        <taxon>Dikarya</taxon>
        <taxon>Ascomycota</taxon>
        <taxon>Pezizomycotina</taxon>
        <taxon>Dothideomycetes</taxon>
        <taxon>Pleosporomycetidae</taxon>
        <taxon>Pleosporales</taxon>
        <taxon>Massarineae</taxon>
        <taxon>Massarinaceae</taxon>
        <taxon>Byssothecium</taxon>
    </lineage>
</organism>
<feature type="transmembrane region" description="Helical" evidence="1">
    <location>
        <begin position="48"/>
        <end position="68"/>
    </location>
</feature>
<protein>
    <submittedName>
        <fullName evidence="2">Uncharacterized protein</fullName>
    </submittedName>
</protein>
<proteinExistence type="predicted"/>
<evidence type="ECO:0000256" key="1">
    <source>
        <dbReference type="SAM" id="Phobius"/>
    </source>
</evidence>
<sequence>MWGHSSRGQICFPKYMRLEVYPNTMQPKFKRLCIYTNHAHVMDRGSGLGLELTVIPFLLSYLVLSFLWEARIGLHVIGIDHRNQGLETCWIHSTLEYAQPRGFYRCNVQLTSIHNLTFYAYFTIYNYNHDHDHDHDHSTIYVS</sequence>
<dbReference type="AlphaFoldDB" id="A0A6A5TM18"/>
<keyword evidence="1" id="KW-0812">Transmembrane</keyword>
<dbReference type="EMBL" id="ML977004">
    <property type="protein sequence ID" value="KAF1953438.1"/>
    <property type="molecule type" value="Genomic_DNA"/>
</dbReference>
<evidence type="ECO:0000313" key="3">
    <source>
        <dbReference type="Proteomes" id="UP000800035"/>
    </source>
</evidence>
<gene>
    <name evidence="2" type="ORF">CC80DRAFT_149335</name>
</gene>
<name>A0A6A5TM18_9PLEO</name>
<accession>A0A6A5TM18</accession>
<dbReference type="Proteomes" id="UP000800035">
    <property type="component" value="Unassembled WGS sequence"/>
</dbReference>